<feature type="transmembrane region" description="Helical" evidence="6">
    <location>
        <begin position="272"/>
        <end position="292"/>
    </location>
</feature>
<dbReference type="Proteomes" id="UP000001312">
    <property type="component" value="Unassembled WGS sequence"/>
</dbReference>
<evidence type="ECO:0000313" key="8">
    <source>
        <dbReference type="Proteomes" id="UP000001312"/>
    </source>
</evidence>
<dbReference type="Gene3D" id="1.20.1250.20">
    <property type="entry name" value="MFS general substrate transporter like domains"/>
    <property type="match status" value="1"/>
</dbReference>
<evidence type="ECO:0000256" key="5">
    <source>
        <dbReference type="SAM" id="MobiDB-lite"/>
    </source>
</evidence>
<feature type="transmembrane region" description="Helical" evidence="6">
    <location>
        <begin position="664"/>
        <end position="683"/>
    </location>
</feature>
<dbReference type="STRING" id="665079.A7EMW3"/>
<keyword evidence="8" id="KW-1185">Reference proteome</keyword>
<feature type="region of interest" description="Disordered" evidence="5">
    <location>
        <begin position="186"/>
        <end position="211"/>
    </location>
</feature>
<dbReference type="InParanoid" id="A7EMW3"/>
<feature type="transmembrane region" description="Helical" evidence="6">
    <location>
        <begin position="216"/>
        <end position="235"/>
    </location>
</feature>
<dbReference type="OMA" id="RNTVCAF"/>
<evidence type="ECO:0000256" key="2">
    <source>
        <dbReference type="ARBA" id="ARBA00022692"/>
    </source>
</evidence>
<keyword evidence="3 6" id="KW-1133">Transmembrane helix</keyword>
<dbReference type="CDD" id="cd17502">
    <property type="entry name" value="MFS_Azr1_MDR_like"/>
    <property type="match status" value="1"/>
</dbReference>
<feature type="transmembrane region" description="Helical" evidence="6">
    <location>
        <begin position="422"/>
        <end position="439"/>
    </location>
</feature>
<evidence type="ECO:0000256" key="4">
    <source>
        <dbReference type="ARBA" id="ARBA00023136"/>
    </source>
</evidence>
<dbReference type="PANTHER" id="PTHR23501">
    <property type="entry name" value="MAJOR FACILITATOR SUPERFAMILY"/>
    <property type="match status" value="1"/>
</dbReference>
<dbReference type="FunCoup" id="A7EMW3">
    <property type="interactions" value="68"/>
</dbReference>
<evidence type="ECO:0000256" key="3">
    <source>
        <dbReference type="ARBA" id="ARBA00022989"/>
    </source>
</evidence>
<feature type="transmembrane region" description="Helical" evidence="6">
    <location>
        <begin position="586"/>
        <end position="605"/>
    </location>
</feature>
<dbReference type="Gene3D" id="1.20.1720.10">
    <property type="entry name" value="Multidrug resistance protein D"/>
    <property type="match status" value="1"/>
</dbReference>
<dbReference type="InterPro" id="IPR011701">
    <property type="entry name" value="MFS"/>
</dbReference>
<dbReference type="EMBL" id="CH476628">
    <property type="protein sequence ID" value="EDO04179.1"/>
    <property type="molecule type" value="Genomic_DNA"/>
</dbReference>
<reference evidence="8" key="1">
    <citation type="journal article" date="2011" name="PLoS Genet.">
        <title>Genomic analysis of the necrotrophic fungal pathogens Sclerotinia sclerotiorum and Botrytis cinerea.</title>
        <authorList>
            <person name="Amselem J."/>
            <person name="Cuomo C.A."/>
            <person name="van Kan J.A."/>
            <person name="Viaud M."/>
            <person name="Benito E.P."/>
            <person name="Couloux A."/>
            <person name="Coutinho P.M."/>
            <person name="de Vries R.P."/>
            <person name="Dyer P.S."/>
            <person name="Fillinger S."/>
            <person name="Fournier E."/>
            <person name="Gout L."/>
            <person name="Hahn M."/>
            <person name="Kohn L."/>
            <person name="Lapalu N."/>
            <person name="Plummer K.M."/>
            <person name="Pradier J.M."/>
            <person name="Quevillon E."/>
            <person name="Sharon A."/>
            <person name="Simon A."/>
            <person name="ten Have A."/>
            <person name="Tudzynski B."/>
            <person name="Tudzynski P."/>
            <person name="Wincker P."/>
            <person name="Andrew M."/>
            <person name="Anthouard V."/>
            <person name="Beever R.E."/>
            <person name="Beffa R."/>
            <person name="Benoit I."/>
            <person name="Bouzid O."/>
            <person name="Brault B."/>
            <person name="Chen Z."/>
            <person name="Choquer M."/>
            <person name="Collemare J."/>
            <person name="Cotton P."/>
            <person name="Danchin E.G."/>
            <person name="Da Silva C."/>
            <person name="Gautier A."/>
            <person name="Giraud C."/>
            <person name="Giraud T."/>
            <person name="Gonzalez C."/>
            <person name="Grossetete S."/>
            <person name="Guldener U."/>
            <person name="Henrissat B."/>
            <person name="Howlett B.J."/>
            <person name="Kodira C."/>
            <person name="Kretschmer M."/>
            <person name="Lappartient A."/>
            <person name="Leroch M."/>
            <person name="Levis C."/>
            <person name="Mauceli E."/>
            <person name="Neuveglise C."/>
            <person name="Oeser B."/>
            <person name="Pearson M."/>
            <person name="Poulain J."/>
            <person name="Poussereau N."/>
            <person name="Quesneville H."/>
            <person name="Rascle C."/>
            <person name="Schumacher J."/>
            <person name="Segurens B."/>
            <person name="Sexton A."/>
            <person name="Silva E."/>
            <person name="Sirven C."/>
            <person name="Soanes D.M."/>
            <person name="Talbot N.J."/>
            <person name="Templeton M."/>
            <person name="Yandava C."/>
            <person name="Yarden O."/>
            <person name="Zeng Q."/>
            <person name="Rollins J.A."/>
            <person name="Lebrun M.H."/>
            <person name="Dickman M."/>
        </authorList>
    </citation>
    <scope>NUCLEOTIDE SEQUENCE [LARGE SCALE GENOMIC DNA]</scope>
    <source>
        <strain evidence="8">ATCC 18683 / 1980 / Ss-1</strain>
    </source>
</reference>
<comment type="subcellular location">
    <subcellularLocation>
        <location evidence="1">Membrane</location>
        <topology evidence="1">Multi-pass membrane protein</topology>
    </subcellularLocation>
</comment>
<evidence type="ECO:0000256" key="1">
    <source>
        <dbReference type="ARBA" id="ARBA00004141"/>
    </source>
</evidence>
<dbReference type="SUPFAM" id="SSF103473">
    <property type="entry name" value="MFS general substrate transporter"/>
    <property type="match status" value="1"/>
</dbReference>
<proteinExistence type="predicted"/>
<protein>
    <recommendedName>
        <fullName evidence="9">Major facilitator superfamily (MFS) profile domain-containing protein</fullName>
    </recommendedName>
</protein>
<feature type="transmembrane region" description="Helical" evidence="6">
    <location>
        <begin position="554"/>
        <end position="574"/>
    </location>
</feature>
<keyword evidence="4 6" id="KW-0472">Membrane</keyword>
<feature type="transmembrane region" description="Helical" evidence="6">
    <location>
        <begin position="526"/>
        <end position="548"/>
    </location>
</feature>
<dbReference type="RefSeq" id="XP_001592421.1">
    <property type="nucleotide sequence ID" value="XM_001592371.1"/>
</dbReference>
<dbReference type="GO" id="GO:0055085">
    <property type="term" value="P:transmembrane transport"/>
    <property type="evidence" value="ECO:0000318"/>
    <property type="project" value="GO_Central"/>
</dbReference>
<feature type="transmembrane region" description="Helical" evidence="6">
    <location>
        <begin position="355"/>
        <end position="371"/>
    </location>
</feature>
<dbReference type="InterPro" id="IPR036259">
    <property type="entry name" value="MFS_trans_sf"/>
</dbReference>
<feature type="compositionally biased region" description="Polar residues" evidence="5">
    <location>
        <begin position="195"/>
        <end position="211"/>
    </location>
</feature>
<dbReference type="AlphaFoldDB" id="A7EMW3"/>
<dbReference type="Pfam" id="PF07690">
    <property type="entry name" value="MFS_1"/>
    <property type="match status" value="1"/>
</dbReference>
<accession>A7EMW3</accession>
<feature type="transmembrane region" description="Helical" evidence="6">
    <location>
        <begin position="298"/>
        <end position="323"/>
    </location>
</feature>
<dbReference type="GeneID" id="5488433"/>
<dbReference type="KEGG" id="ssl:SS1G_06662"/>
<keyword evidence="2 6" id="KW-0812">Transmembrane</keyword>
<dbReference type="GO" id="GO:0005886">
    <property type="term" value="C:plasma membrane"/>
    <property type="evidence" value="ECO:0000318"/>
    <property type="project" value="GO_Central"/>
</dbReference>
<organism evidence="7 8">
    <name type="scientific">Sclerotinia sclerotiorum (strain ATCC 18683 / 1980 / Ss-1)</name>
    <name type="common">White mold</name>
    <name type="synonym">Whetzelinia sclerotiorum</name>
    <dbReference type="NCBI Taxonomy" id="665079"/>
    <lineage>
        <taxon>Eukaryota</taxon>
        <taxon>Fungi</taxon>
        <taxon>Dikarya</taxon>
        <taxon>Ascomycota</taxon>
        <taxon>Pezizomycotina</taxon>
        <taxon>Leotiomycetes</taxon>
        <taxon>Helotiales</taxon>
        <taxon>Sclerotiniaceae</taxon>
        <taxon>Sclerotinia</taxon>
    </lineage>
</organism>
<feature type="transmembrane region" description="Helical" evidence="6">
    <location>
        <begin position="460"/>
        <end position="480"/>
    </location>
</feature>
<feature type="transmembrane region" description="Helical" evidence="6">
    <location>
        <begin position="391"/>
        <end position="410"/>
    </location>
</feature>
<dbReference type="GO" id="GO:0022857">
    <property type="term" value="F:transmembrane transporter activity"/>
    <property type="evidence" value="ECO:0000318"/>
    <property type="project" value="GO_Central"/>
</dbReference>
<sequence length="697" mass="74413">MDSLSKLVLAVVNDDSDGAHGDAEDEGVDYGEEDEVASEVGGGWRCWQEDFEWGMRLPSRRVRMDKLSREYGNYSSSERAKTTITRLFFRILICGLSFALRASCSRLGRRQGYLMIKDKEGMSWGVSWGGVLQAPIAVMRDMEMGDVKALTSDGAATSTVAIASTASSGGETIDTPEGCASFSQKEPAVSMIPKDSTSAATERPTSGTSEPQYPEGLKLITIILALCLAVFLVALDQTIISTAIPKITDHFRSTGDIGWYGSSYLLTKAIKYTFLAAIAIFELGSLICATATSSNTLIVGRAIAGAGVGGLFTGSIIIVVYSLPLRKRPLAMGIISSMWGIASVAGPLLGGVFTLPIGAFCIAVISLILHINRPSNPSSLTLKQRILKLDLLGTSLLIPAIICLLLPLQWGGSTYPWNSGHIIGLFVTSGCLTLLFIYTQIRLGEAGTLPPFLFQNRNTVCAFIFSAFFGTGFFSLSYYLPVYFQSVKGSSALHAGIQMLPLLIACTISSTGTGALISALGYYTPIMIICMMLFAIGSGLLTTLSLTTSYARNAGFQVLTGLGVGVGFESGIIVAQTVMPIKQIPVAISCVSLFMTLGGAVFVPVSQTLFQNRLVGGIEERAPGLDATAFLDSGVTEIRVLLKPWGQEGQLEKVLEAYVEGLRATFWVSSACAIGGFLAVCGLEWRSVRKEKKEEGH</sequence>
<gene>
    <name evidence="7" type="ORF">SS1G_06662</name>
</gene>
<name>A7EMW3_SCLS1</name>
<feature type="transmembrane region" description="Helical" evidence="6">
    <location>
        <begin position="500"/>
        <end position="519"/>
    </location>
</feature>
<dbReference type="PANTHER" id="PTHR23501:SF198">
    <property type="entry name" value="AZOLE RESISTANCE PROTEIN 1-RELATED"/>
    <property type="match status" value="1"/>
</dbReference>
<dbReference type="FunFam" id="1.20.1250.20:FF:000196">
    <property type="entry name" value="MFS toxin efflux pump (AflT)"/>
    <property type="match status" value="1"/>
</dbReference>
<evidence type="ECO:0000256" key="6">
    <source>
        <dbReference type="SAM" id="Phobius"/>
    </source>
</evidence>
<evidence type="ECO:0008006" key="9">
    <source>
        <dbReference type="Google" id="ProtNLM"/>
    </source>
</evidence>
<evidence type="ECO:0000313" key="7">
    <source>
        <dbReference type="EMBL" id="EDO04179.1"/>
    </source>
</evidence>